<dbReference type="Proteomes" id="UP000048948">
    <property type="component" value="Unassembled WGS sequence"/>
</dbReference>
<reference evidence="3 4" key="1">
    <citation type="submission" date="2015-03" db="EMBL/GenBank/DDBJ databases">
        <authorList>
            <consortium name="Pathogen Informatics"/>
        </authorList>
    </citation>
    <scope>NUCLEOTIDE SEQUENCE [LARGE SCALE GENOMIC DNA]</scope>
    <source>
        <strain evidence="1 4">Bir 172</strain>
        <strain evidence="3">N09902308</strain>
    </source>
</reference>
<proteinExistence type="predicted"/>
<gene>
    <name evidence="2" type="ORF">ERS007739_04671</name>
    <name evidence="1" type="ORF">ERS027646_04684</name>
</gene>
<name>A0A655AR94_MYCTX</name>
<evidence type="ECO:0000313" key="3">
    <source>
        <dbReference type="Proteomes" id="UP000039021"/>
    </source>
</evidence>
<organism evidence="1 4">
    <name type="scientific">Mycobacterium tuberculosis</name>
    <dbReference type="NCBI Taxonomy" id="1773"/>
    <lineage>
        <taxon>Bacteria</taxon>
        <taxon>Bacillati</taxon>
        <taxon>Actinomycetota</taxon>
        <taxon>Actinomycetes</taxon>
        <taxon>Mycobacteriales</taxon>
        <taxon>Mycobacteriaceae</taxon>
        <taxon>Mycobacterium</taxon>
        <taxon>Mycobacterium tuberculosis complex</taxon>
    </lineage>
</organism>
<dbReference type="EMBL" id="CSBK01003063">
    <property type="protein sequence ID" value="CPA54229.1"/>
    <property type="molecule type" value="Genomic_DNA"/>
</dbReference>
<dbReference type="Proteomes" id="UP000039021">
    <property type="component" value="Unassembled WGS sequence"/>
</dbReference>
<accession>A0A655AR94</accession>
<evidence type="ECO:0000313" key="4">
    <source>
        <dbReference type="Proteomes" id="UP000048948"/>
    </source>
</evidence>
<evidence type="ECO:0000313" key="2">
    <source>
        <dbReference type="EMBL" id="CPA54229.1"/>
    </source>
</evidence>
<evidence type="ECO:0000313" key="1">
    <source>
        <dbReference type="EMBL" id="CKU32062.1"/>
    </source>
</evidence>
<reference evidence="2" key="2">
    <citation type="submission" date="2015-03" db="EMBL/GenBank/DDBJ databases">
        <authorList>
            <consortium name="Pathogen Informatics"/>
            <person name="Murphy D."/>
        </authorList>
    </citation>
    <scope>NUCLEOTIDE SEQUENCE</scope>
    <source>
        <strain evidence="2">N09902308</strain>
    </source>
</reference>
<protein>
    <submittedName>
        <fullName evidence="1">Uncharacterized protein</fullName>
    </submittedName>
</protein>
<dbReference type="AlphaFoldDB" id="A0A655AR94"/>
<dbReference type="EMBL" id="CNGE01001598">
    <property type="protein sequence ID" value="CKU32062.1"/>
    <property type="molecule type" value="Genomic_DNA"/>
</dbReference>
<sequence length="39" mass="4100">MVVQLGRLTGNPANQPDIQLLVTVDAGVPALRLRDTTVG</sequence>